<evidence type="ECO:0000313" key="3">
    <source>
        <dbReference type="Proteomes" id="UP001176941"/>
    </source>
</evidence>
<sequence>MGTLMRFSSQKPLSLVLFPKLLILKVTWGYLKNTGPSPRPQKCIFNQGSGGSYPPGSKRLVGHDTVYTPQGRKQLGLRSLWVHFGQDPSKVLGIRNLAPCSDYSVEEDGGLGFMGLEGPPEGLQDTGGVEPGDAG</sequence>
<reference evidence="2" key="1">
    <citation type="submission" date="2023-04" db="EMBL/GenBank/DDBJ databases">
        <authorList>
            <consortium name="ELIXIR-Norway"/>
        </authorList>
    </citation>
    <scope>NUCLEOTIDE SEQUENCE [LARGE SCALE GENOMIC DNA]</scope>
</reference>
<keyword evidence="3" id="KW-1185">Reference proteome</keyword>
<feature type="signal peptide" evidence="1">
    <location>
        <begin position="1"/>
        <end position="29"/>
    </location>
</feature>
<keyword evidence="1" id="KW-0732">Signal</keyword>
<dbReference type="EMBL" id="OX459956">
    <property type="protein sequence ID" value="CAI9161208.1"/>
    <property type="molecule type" value="Genomic_DNA"/>
</dbReference>
<protein>
    <submittedName>
        <fullName evidence="2">Uncharacterized protein</fullName>
    </submittedName>
</protein>
<evidence type="ECO:0000256" key="1">
    <source>
        <dbReference type="SAM" id="SignalP"/>
    </source>
</evidence>
<name>A0ABN8YL99_RANTA</name>
<organism evidence="2 3">
    <name type="scientific">Rangifer tarandus platyrhynchus</name>
    <name type="common">Svalbard reindeer</name>
    <dbReference type="NCBI Taxonomy" id="3082113"/>
    <lineage>
        <taxon>Eukaryota</taxon>
        <taxon>Metazoa</taxon>
        <taxon>Chordata</taxon>
        <taxon>Craniata</taxon>
        <taxon>Vertebrata</taxon>
        <taxon>Euteleostomi</taxon>
        <taxon>Mammalia</taxon>
        <taxon>Eutheria</taxon>
        <taxon>Laurasiatheria</taxon>
        <taxon>Artiodactyla</taxon>
        <taxon>Ruminantia</taxon>
        <taxon>Pecora</taxon>
        <taxon>Cervidae</taxon>
        <taxon>Odocoileinae</taxon>
        <taxon>Rangifer</taxon>
    </lineage>
</organism>
<dbReference type="Proteomes" id="UP001176941">
    <property type="component" value="Chromosome 20"/>
</dbReference>
<gene>
    <name evidence="2" type="ORF">MRATA1EN1_LOCUS10170</name>
</gene>
<evidence type="ECO:0000313" key="2">
    <source>
        <dbReference type="EMBL" id="CAI9161208.1"/>
    </source>
</evidence>
<proteinExistence type="predicted"/>
<feature type="chain" id="PRO_5045666544" evidence="1">
    <location>
        <begin position="30"/>
        <end position="135"/>
    </location>
</feature>
<accession>A0ABN8YL99</accession>